<sequence>MSKALKAVVGLGFTGAAGTAGVTSYIYMTSGETIRDKFSVALIKMDTSENSIWDEKWKKLKVESAKVLSGNEKLKKAKDKSATENADETIRNLMKEGCKEIYDSKFTSEKDNNFQDFKAYCSLWFGDKLKTFIADDTTTAGDNNKWKVKLDSLNSYTKGLVSDLKNIRTGTGDVSAKKKLIKDWCDNQKEAILEATNSDRYVNISDICLGS</sequence>
<dbReference type="EMBL" id="LWUJ01000010">
    <property type="protein sequence ID" value="OAL10545.1"/>
    <property type="molecule type" value="Genomic_DNA"/>
</dbReference>
<dbReference type="AlphaFoldDB" id="A0A1A9QF06"/>
<evidence type="ECO:0000313" key="2">
    <source>
        <dbReference type="Proteomes" id="UP000077623"/>
    </source>
</evidence>
<gene>
    <name evidence="1" type="ORF">A6V39_00575</name>
</gene>
<name>A0A1A9QF06_9MOLU</name>
<proteinExistence type="predicted"/>
<comment type="caution">
    <text evidence="1">The sequence shown here is derived from an EMBL/GenBank/DDBJ whole genome shotgun (WGS) entry which is preliminary data.</text>
</comment>
<evidence type="ECO:0000313" key="1">
    <source>
        <dbReference type="EMBL" id="OAL10545.1"/>
    </source>
</evidence>
<protein>
    <submittedName>
        <fullName evidence="1">Uncharacterized protein</fullName>
    </submittedName>
</protein>
<dbReference type="Proteomes" id="UP000077623">
    <property type="component" value="Unassembled WGS sequence"/>
</dbReference>
<organism evidence="1 2">
    <name type="scientific">Candidatus Mycoplasma haematobovis</name>
    <dbReference type="NCBI Taxonomy" id="432608"/>
    <lineage>
        <taxon>Bacteria</taxon>
        <taxon>Bacillati</taxon>
        <taxon>Mycoplasmatota</taxon>
        <taxon>Mollicutes</taxon>
        <taxon>Mycoplasmataceae</taxon>
        <taxon>Mycoplasma</taxon>
    </lineage>
</organism>
<dbReference type="RefSeq" id="WP_187149780.1">
    <property type="nucleotide sequence ID" value="NZ_LWUJ01000010.1"/>
</dbReference>
<keyword evidence="2" id="KW-1185">Reference proteome</keyword>
<accession>A0A1A9QF06</accession>
<reference evidence="2" key="1">
    <citation type="submission" date="2016-04" db="EMBL/GenBank/DDBJ databases">
        <authorList>
            <person name="Quiroz-Castaneda R.E."/>
            <person name="Martinez-Ocampo F."/>
        </authorList>
    </citation>
    <scope>NUCLEOTIDE SEQUENCE [LARGE SCALE GENOMIC DNA]</scope>
    <source>
        <strain evidence="2">INIFAP01</strain>
    </source>
</reference>